<keyword evidence="3" id="KW-1185">Reference proteome</keyword>
<reference evidence="2 3" key="1">
    <citation type="submission" date="2022-10" db="EMBL/GenBank/DDBJ databases">
        <title>Weissella fermenti sp. nov., isolated from fermented cabbage.</title>
        <authorList>
            <person name="Lee J.K."/>
            <person name="Baek J.H."/>
            <person name="Choi D.G."/>
            <person name="Kim J.M."/>
            <person name="Jeon C.O."/>
        </authorList>
    </citation>
    <scope>NUCLEOTIDE SEQUENCE [LARGE SCALE GENOMIC DNA]</scope>
    <source>
        <strain evidence="2 3">KACC 18534</strain>
    </source>
</reference>
<feature type="transmembrane region" description="Helical" evidence="1">
    <location>
        <begin position="36"/>
        <end position="62"/>
    </location>
</feature>
<evidence type="ECO:0000256" key="1">
    <source>
        <dbReference type="SAM" id="Phobius"/>
    </source>
</evidence>
<keyword evidence="1" id="KW-0812">Transmembrane</keyword>
<evidence type="ECO:0000313" key="3">
    <source>
        <dbReference type="Proteomes" id="UP001526225"/>
    </source>
</evidence>
<protein>
    <submittedName>
        <fullName evidence="2">Uncharacterized protein</fullName>
    </submittedName>
</protein>
<keyword evidence="1" id="KW-0472">Membrane</keyword>
<feature type="transmembrane region" description="Helical" evidence="1">
    <location>
        <begin position="12"/>
        <end position="30"/>
    </location>
</feature>
<gene>
    <name evidence="2" type="ORF">OIT44_00850</name>
</gene>
<accession>A0ABT3E2I0</accession>
<dbReference type="EMBL" id="JAOZFE010000001">
    <property type="protein sequence ID" value="MCW0952624.1"/>
    <property type="molecule type" value="Genomic_DNA"/>
</dbReference>
<proteinExistence type="predicted"/>
<dbReference type="Proteomes" id="UP001526225">
    <property type="component" value="Unassembled WGS sequence"/>
</dbReference>
<evidence type="ECO:0000313" key="2">
    <source>
        <dbReference type="EMBL" id="MCW0952624.1"/>
    </source>
</evidence>
<comment type="caution">
    <text evidence="2">The sequence shown here is derived from an EMBL/GenBank/DDBJ whole genome shotgun (WGS) entry which is preliminary data.</text>
</comment>
<sequence length="71" mass="8059">MLKGKWIDILEIVFAVIVVNMFGRALLAYLDAHWDLGLLNILIMLIMSVIFGFGLVVTQATIRVKLQQSRQ</sequence>
<organism evidence="2 3">
    <name type="scientific">Weissella ceti</name>
    <dbReference type="NCBI Taxonomy" id="759620"/>
    <lineage>
        <taxon>Bacteria</taxon>
        <taxon>Bacillati</taxon>
        <taxon>Bacillota</taxon>
        <taxon>Bacilli</taxon>
        <taxon>Lactobacillales</taxon>
        <taxon>Lactobacillaceae</taxon>
        <taxon>Weissella</taxon>
    </lineage>
</organism>
<dbReference type="RefSeq" id="WP_213409235.1">
    <property type="nucleotide sequence ID" value="NZ_CP074441.1"/>
</dbReference>
<name>A0ABT3E2I0_9LACO</name>
<keyword evidence="1" id="KW-1133">Transmembrane helix</keyword>